<dbReference type="Pfam" id="PF00857">
    <property type="entry name" value="Isochorismatase"/>
    <property type="match status" value="1"/>
</dbReference>
<sequence>MAETTNFGNTLGWGKTPLLLVIDVTRAFTEPDRPLGSECGTLISNVNRVIAAARQSGTPIMYTRVAYDEPDLSDAGLWARKIGQLGDLCVGGTGIDIDPRLDFEPGHDPVLTKKYASCFFGTDLTSRLNAAGIDTLVIVGLSTSGCVRATAVDAIQLGFRPIVVEQAVGDRWQEAHDQTLADLRAKYADLDTLDAVETKFRSLASADGRAA</sequence>
<dbReference type="Proteomes" id="UP001191082">
    <property type="component" value="Unassembled WGS sequence"/>
</dbReference>
<dbReference type="EMBL" id="VCPC01000005">
    <property type="protein sequence ID" value="TMV09351.1"/>
    <property type="molecule type" value="Genomic_DNA"/>
</dbReference>
<feature type="domain" description="Isochorismatase-like" evidence="2">
    <location>
        <begin position="18"/>
        <end position="190"/>
    </location>
</feature>
<dbReference type="InterPro" id="IPR050272">
    <property type="entry name" value="Isochorismatase-like_hydrls"/>
</dbReference>
<evidence type="ECO:0000313" key="3">
    <source>
        <dbReference type="EMBL" id="TMV09351.1"/>
    </source>
</evidence>
<keyword evidence="1" id="KW-0378">Hydrolase</keyword>
<gene>
    <name evidence="3" type="ORF">FGK64_19900</name>
</gene>
<accession>A0ABY2X394</accession>
<evidence type="ECO:0000313" key="4">
    <source>
        <dbReference type="Proteomes" id="UP001191082"/>
    </source>
</evidence>
<dbReference type="PANTHER" id="PTHR43540:SF1">
    <property type="entry name" value="ISOCHORISMATASE HYDROLASE"/>
    <property type="match status" value="1"/>
</dbReference>
<name>A0ABY2X394_9RHOB</name>
<dbReference type="PANTHER" id="PTHR43540">
    <property type="entry name" value="PEROXYUREIDOACRYLATE/UREIDOACRYLATE AMIDOHYDROLASE-RELATED"/>
    <property type="match status" value="1"/>
</dbReference>
<evidence type="ECO:0000259" key="2">
    <source>
        <dbReference type="Pfam" id="PF00857"/>
    </source>
</evidence>
<proteinExistence type="predicted"/>
<dbReference type="InterPro" id="IPR036380">
    <property type="entry name" value="Isochorismatase-like_sf"/>
</dbReference>
<reference evidence="3 4" key="1">
    <citation type="submission" date="2019-05" db="EMBL/GenBank/DDBJ databases">
        <title>Marivita sp. nov. isolated from sea sediment.</title>
        <authorList>
            <person name="Kim W."/>
        </authorList>
    </citation>
    <scope>NUCLEOTIDE SEQUENCE [LARGE SCALE GENOMIC DNA]</scope>
    <source>
        <strain evidence="3 4">CAU 1492</strain>
    </source>
</reference>
<protein>
    <submittedName>
        <fullName evidence="3">Isochorismatase family protein</fullName>
    </submittedName>
</protein>
<dbReference type="RefSeq" id="WP_138865623.1">
    <property type="nucleotide sequence ID" value="NZ_VCPC01000005.1"/>
</dbReference>
<organism evidence="3 4">
    <name type="scientific">Arenibacterium halophilum</name>
    <dbReference type="NCBI Taxonomy" id="2583821"/>
    <lineage>
        <taxon>Bacteria</taxon>
        <taxon>Pseudomonadati</taxon>
        <taxon>Pseudomonadota</taxon>
        <taxon>Alphaproteobacteria</taxon>
        <taxon>Rhodobacterales</taxon>
        <taxon>Paracoccaceae</taxon>
        <taxon>Arenibacterium</taxon>
    </lineage>
</organism>
<keyword evidence="4" id="KW-1185">Reference proteome</keyword>
<dbReference type="SUPFAM" id="SSF52499">
    <property type="entry name" value="Isochorismatase-like hydrolases"/>
    <property type="match status" value="1"/>
</dbReference>
<comment type="caution">
    <text evidence="3">The sequence shown here is derived from an EMBL/GenBank/DDBJ whole genome shotgun (WGS) entry which is preliminary data.</text>
</comment>
<dbReference type="InterPro" id="IPR000868">
    <property type="entry name" value="Isochorismatase-like_dom"/>
</dbReference>
<dbReference type="Gene3D" id="3.40.50.850">
    <property type="entry name" value="Isochorismatase-like"/>
    <property type="match status" value="1"/>
</dbReference>
<evidence type="ECO:0000256" key="1">
    <source>
        <dbReference type="ARBA" id="ARBA00022801"/>
    </source>
</evidence>